<reference evidence="2" key="1">
    <citation type="submission" date="2022-07" db="EMBL/GenBank/DDBJ databases">
        <title>Genome analysis of Parmales, a sister group of diatoms, reveals the evolutionary specialization of diatoms from phago-mixotrophs to photoautotrophs.</title>
        <authorList>
            <person name="Ban H."/>
            <person name="Sato S."/>
            <person name="Yoshikawa S."/>
            <person name="Kazumasa Y."/>
            <person name="Nakamura Y."/>
            <person name="Ichinomiya M."/>
            <person name="Saitoh K."/>
            <person name="Sato N."/>
            <person name="Blanc-Mathieu R."/>
            <person name="Endo H."/>
            <person name="Kuwata A."/>
            <person name="Ogata H."/>
        </authorList>
    </citation>
    <scope>NUCLEOTIDE SEQUENCE</scope>
</reference>
<organism evidence="2 3">
    <name type="scientific">Triparma retinervis</name>
    <dbReference type="NCBI Taxonomy" id="2557542"/>
    <lineage>
        <taxon>Eukaryota</taxon>
        <taxon>Sar</taxon>
        <taxon>Stramenopiles</taxon>
        <taxon>Ochrophyta</taxon>
        <taxon>Bolidophyceae</taxon>
        <taxon>Parmales</taxon>
        <taxon>Triparmaceae</taxon>
        <taxon>Triparma</taxon>
    </lineage>
</organism>
<feature type="region of interest" description="Disordered" evidence="1">
    <location>
        <begin position="27"/>
        <end position="67"/>
    </location>
</feature>
<evidence type="ECO:0000313" key="2">
    <source>
        <dbReference type="EMBL" id="GMI32565.1"/>
    </source>
</evidence>
<protein>
    <submittedName>
        <fullName evidence="2">Uncharacterized protein</fullName>
    </submittedName>
</protein>
<name>A0A9W7L4W7_9STRA</name>
<feature type="compositionally biased region" description="Basic and acidic residues" evidence="1">
    <location>
        <begin position="43"/>
        <end position="67"/>
    </location>
</feature>
<keyword evidence="3" id="KW-1185">Reference proteome</keyword>
<dbReference type="AlphaFoldDB" id="A0A9W7L4W7"/>
<comment type="caution">
    <text evidence="2">The sequence shown here is derived from an EMBL/GenBank/DDBJ whole genome shotgun (WGS) entry which is preliminary data.</text>
</comment>
<evidence type="ECO:0000313" key="3">
    <source>
        <dbReference type="Proteomes" id="UP001165082"/>
    </source>
</evidence>
<accession>A0A9W7L4W7</accession>
<dbReference type="EMBL" id="BRXZ01007706">
    <property type="protein sequence ID" value="GMI32565.1"/>
    <property type="molecule type" value="Genomic_DNA"/>
</dbReference>
<proteinExistence type="predicted"/>
<gene>
    <name evidence="2" type="ORF">TrRE_jg7778</name>
</gene>
<dbReference type="Proteomes" id="UP001165082">
    <property type="component" value="Unassembled WGS sequence"/>
</dbReference>
<sequence length="299" mass="34482">MEGMSKVNLVTFEDVWEWLMEEVEGWKRRKSRGRKVEDEQEGEEKVEKVEGSDGVEDKKKEPVDDTEKANGFKLELPTVSPLPRRCKQHSLKSDAIEAILARARSCARRNVLKLNYMMTTDDEWGGKGARESNKGSMERDARIVEGEVEREVKVCRRMRMGGREGRRVIKEGGEKGEERRGYWRERAKGNVEGKGRRYEIWASGEFGFIGEEVEVEDRKDIIMQRGEVRLVLKMLGAGVGGVNRRSTREVFERVMQTNEMGHVIAGRDPEMVGMEEWRRAWREAWEGKGGRGWRFGVKG</sequence>
<evidence type="ECO:0000256" key="1">
    <source>
        <dbReference type="SAM" id="MobiDB-lite"/>
    </source>
</evidence>